<sequence>MSTLRAMNDTEFKQYIDKAIDNYAKERVKAGNWSEEEAILKSRKEYTELLPKGVKTQDNYLFSVVDKNEVVGMIWLNKEDDEVGFICEINILKKYQGMGYGKYAMKEIELVAKNLGLKKIELHVFGHNKTAINLYENLEYTVTNMCMSKRLL</sequence>
<evidence type="ECO:0000313" key="3">
    <source>
        <dbReference type="Proteomes" id="UP001301012"/>
    </source>
</evidence>
<keyword evidence="3" id="KW-1185">Reference proteome</keyword>
<proteinExistence type="predicted"/>
<dbReference type="RefSeq" id="WP_284131441.1">
    <property type="nucleotide sequence ID" value="NZ_JASKYM010000001.1"/>
</dbReference>
<dbReference type="SUPFAM" id="SSF55729">
    <property type="entry name" value="Acyl-CoA N-acyltransferases (Nat)"/>
    <property type="match status" value="1"/>
</dbReference>
<dbReference type="Proteomes" id="UP001301012">
    <property type="component" value="Unassembled WGS sequence"/>
</dbReference>
<dbReference type="PANTHER" id="PTHR43415">
    <property type="entry name" value="SPERMIDINE N(1)-ACETYLTRANSFERASE"/>
    <property type="match status" value="1"/>
</dbReference>
<dbReference type="InterPro" id="IPR016181">
    <property type="entry name" value="Acyl_CoA_acyltransferase"/>
</dbReference>
<dbReference type="CDD" id="cd04301">
    <property type="entry name" value="NAT_SF"/>
    <property type="match status" value="1"/>
</dbReference>
<evidence type="ECO:0000259" key="1">
    <source>
        <dbReference type="PROSITE" id="PS51186"/>
    </source>
</evidence>
<comment type="caution">
    <text evidence="2">The sequence shown here is derived from an EMBL/GenBank/DDBJ whole genome shotgun (WGS) entry which is preliminary data.</text>
</comment>
<dbReference type="Gene3D" id="3.40.630.30">
    <property type="match status" value="1"/>
</dbReference>
<dbReference type="Pfam" id="PF00583">
    <property type="entry name" value="Acetyltransf_1"/>
    <property type="match status" value="1"/>
</dbReference>
<protein>
    <submittedName>
        <fullName evidence="2">GNAT family N-acetyltransferase</fullName>
    </submittedName>
</protein>
<organism evidence="2 3">
    <name type="scientific">Romboutsia sedimentorum</name>
    <dbReference type="NCBI Taxonomy" id="1368474"/>
    <lineage>
        <taxon>Bacteria</taxon>
        <taxon>Bacillati</taxon>
        <taxon>Bacillota</taxon>
        <taxon>Clostridia</taxon>
        <taxon>Peptostreptococcales</taxon>
        <taxon>Peptostreptococcaceae</taxon>
        <taxon>Romboutsia</taxon>
    </lineage>
</organism>
<gene>
    <name evidence="2" type="ORF">QOZ84_02785</name>
</gene>
<dbReference type="PANTHER" id="PTHR43415:SF3">
    <property type="entry name" value="GNAT-FAMILY ACETYLTRANSFERASE"/>
    <property type="match status" value="1"/>
</dbReference>
<evidence type="ECO:0000313" key="2">
    <source>
        <dbReference type="EMBL" id="MDK2562462.1"/>
    </source>
</evidence>
<dbReference type="InterPro" id="IPR000182">
    <property type="entry name" value="GNAT_dom"/>
</dbReference>
<accession>A0ABT7E704</accession>
<dbReference type="PROSITE" id="PS51186">
    <property type="entry name" value="GNAT"/>
    <property type="match status" value="1"/>
</dbReference>
<feature type="domain" description="N-acetyltransferase" evidence="1">
    <location>
        <begin position="2"/>
        <end position="152"/>
    </location>
</feature>
<reference evidence="2 3" key="1">
    <citation type="submission" date="2023-05" db="EMBL/GenBank/DDBJ databases">
        <title>Rombocin, a short stable natural nisin variant, displays selective antimicrobial activity against Listeria monocytogenes and employs dual mode of action to kill target bacterial strains.</title>
        <authorList>
            <person name="Wambui J."/>
            <person name="Stephan R."/>
            <person name="Kuipers O.P."/>
        </authorList>
    </citation>
    <scope>NUCLEOTIDE SEQUENCE [LARGE SCALE GENOMIC DNA]</scope>
    <source>
        <strain evidence="2 3">RC002</strain>
    </source>
</reference>
<dbReference type="EMBL" id="JASKYM010000001">
    <property type="protein sequence ID" value="MDK2562462.1"/>
    <property type="molecule type" value="Genomic_DNA"/>
</dbReference>
<name>A0ABT7E704_9FIRM</name>